<comment type="caution">
    <text evidence="6">The sequence shown here is derived from an EMBL/GenBank/DDBJ whole genome shotgun (WGS) entry which is preliminary data.</text>
</comment>
<feature type="compositionally biased region" description="Low complexity" evidence="4">
    <location>
        <begin position="108"/>
        <end position="127"/>
    </location>
</feature>
<feature type="compositionally biased region" description="Polar residues" evidence="4">
    <location>
        <begin position="134"/>
        <end position="143"/>
    </location>
</feature>
<dbReference type="PANTHER" id="PTHR31306">
    <property type="entry name" value="ALPHA-1,6-MANNOSYLTRANSFERASE MNN11-RELATED"/>
    <property type="match status" value="1"/>
</dbReference>
<feature type="transmembrane region" description="Helical" evidence="5">
    <location>
        <begin position="26"/>
        <end position="43"/>
    </location>
</feature>
<dbReference type="InterPro" id="IPR008630">
    <property type="entry name" value="Glyco_trans_34"/>
</dbReference>
<proteinExistence type="inferred from homology"/>
<evidence type="ECO:0000256" key="2">
    <source>
        <dbReference type="ARBA" id="ARBA00022676"/>
    </source>
</evidence>
<dbReference type="EMBL" id="MCGE01000008">
    <property type="protein sequence ID" value="ORZ18545.1"/>
    <property type="molecule type" value="Genomic_DNA"/>
</dbReference>
<keyword evidence="7" id="KW-1185">Reference proteome</keyword>
<name>A0A1X2IL96_9FUNG</name>
<evidence type="ECO:0000313" key="7">
    <source>
        <dbReference type="Proteomes" id="UP000193560"/>
    </source>
</evidence>
<sequence>MPADLPLYKSESNTGMMKRPKQNKRLIIAFALIGVCFIFYLNARLTTTGSGADQDSLSTTTPPPTKYDPSDHIPNKEAEKESPLDPTLNDIGGNTESQDEQLPPFGQDDTTTTSTSSDSKDPFSPSTHSDSHKQMTQPFDESSDSVVINTSKHYSHLVVVTSDASSMERRRLIREKYFGLRENLLPCMVYNADVYYKFLIHGGPPPSDTPVRRQYEAEKMEWNDLVEIKKATGSLEQVDVLQWVETDLADQGVTYDYLILQDINTFMQLDAIKQELDSGVISDNMDSSFTINADAPTNLVWGTFRGDAADKDAVVVGSSAVKLALEHRKEIEAASNKGESILTSMHKYYQSYAETMEQEDEDMDSGIDAAVPGTEQQDPEQEAVAREQLIPEFVREDGPEGTHRFIRWENNVESVHPEDIVVTQVYQSLEFTELAYWTRLKPVTVCHRLPSSSSSTNTAVSEPIDDDEDVAGLLDEEHNIAKQQISNNDDDDELTASSIAVVTSSFIYDACMEPSATRAAMNKREYALKHGYSFVARSAEFAQEAARGQRKTVWGKIDVVEKVLPKYKWIFWLDMDAVVMDQDRKLEDLLEQVRQLYPQGAETFDDQVDFVVSRPFRDPMINAGVFLMRNTPWAMQFLRDVQKTEEWYKRGPSYEQGAMWDIMRLPENEDKVFLLDRDDHTFNTFPKFYQPGDFVVHFAPDKCPNDATVKGLNAADKILGGGSVTKLDFE</sequence>
<reference evidence="6 7" key="1">
    <citation type="submission" date="2016-07" db="EMBL/GenBank/DDBJ databases">
        <title>Pervasive Adenine N6-methylation of Active Genes in Fungi.</title>
        <authorList>
            <consortium name="DOE Joint Genome Institute"/>
            <person name="Mondo S.J."/>
            <person name="Dannebaum R.O."/>
            <person name="Kuo R.C."/>
            <person name="Labutti K."/>
            <person name="Haridas S."/>
            <person name="Kuo A."/>
            <person name="Salamov A."/>
            <person name="Ahrendt S.R."/>
            <person name="Lipzen A."/>
            <person name="Sullivan W."/>
            <person name="Andreopoulos W.B."/>
            <person name="Clum A."/>
            <person name="Lindquist E."/>
            <person name="Daum C."/>
            <person name="Ramamoorthy G.K."/>
            <person name="Gryganskyi A."/>
            <person name="Culley D."/>
            <person name="Magnuson J.K."/>
            <person name="James T.Y."/>
            <person name="O'Malley M.A."/>
            <person name="Stajich J.E."/>
            <person name="Spatafora J.W."/>
            <person name="Visel A."/>
            <person name="Grigoriev I.V."/>
        </authorList>
    </citation>
    <scope>NUCLEOTIDE SEQUENCE [LARGE SCALE GENOMIC DNA]</scope>
    <source>
        <strain evidence="6 7">NRRL 1336</strain>
    </source>
</reference>
<keyword evidence="5" id="KW-0472">Membrane</keyword>
<keyword evidence="5" id="KW-0812">Transmembrane</keyword>
<dbReference type="GO" id="GO:0016757">
    <property type="term" value="F:glycosyltransferase activity"/>
    <property type="evidence" value="ECO:0007669"/>
    <property type="project" value="UniProtKB-KW"/>
</dbReference>
<keyword evidence="3 6" id="KW-0808">Transferase</keyword>
<dbReference type="GO" id="GO:0000139">
    <property type="term" value="C:Golgi membrane"/>
    <property type="evidence" value="ECO:0007669"/>
    <property type="project" value="TreeGrafter"/>
</dbReference>
<keyword evidence="2" id="KW-0328">Glycosyltransferase</keyword>
<dbReference type="Gene3D" id="3.90.550.10">
    <property type="entry name" value="Spore Coat Polysaccharide Biosynthesis Protein SpsA, Chain A"/>
    <property type="match status" value="1"/>
</dbReference>
<evidence type="ECO:0000256" key="5">
    <source>
        <dbReference type="SAM" id="Phobius"/>
    </source>
</evidence>
<feature type="compositionally biased region" description="Basic and acidic residues" evidence="4">
    <location>
        <begin position="68"/>
        <end position="83"/>
    </location>
</feature>
<dbReference type="STRING" id="90262.A0A1X2IL96"/>
<dbReference type="SUPFAM" id="SSF53448">
    <property type="entry name" value="Nucleotide-diphospho-sugar transferases"/>
    <property type="match status" value="1"/>
</dbReference>
<accession>A0A1X2IL96</accession>
<evidence type="ECO:0000256" key="1">
    <source>
        <dbReference type="ARBA" id="ARBA00005664"/>
    </source>
</evidence>
<dbReference type="GO" id="GO:0006487">
    <property type="term" value="P:protein N-linked glycosylation"/>
    <property type="evidence" value="ECO:0007669"/>
    <property type="project" value="TreeGrafter"/>
</dbReference>
<keyword evidence="5" id="KW-1133">Transmembrane helix</keyword>
<dbReference type="AlphaFoldDB" id="A0A1X2IL96"/>
<comment type="similarity">
    <text evidence="1">Belongs to the glycosyltransferase 34 family.</text>
</comment>
<dbReference type="Proteomes" id="UP000193560">
    <property type="component" value="Unassembled WGS sequence"/>
</dbReference>
<feature type="region of interest" description="Disordered" evidence="4">
    <location>
        <begin position="48"/>
        <end position="143"/>
    </location>
</feature>
<evidence type="ECO:0000256" key="3">
    <source>
        <dbReference type="ARBA" id="ARBA00022679"/>
    </source>
</evidence>
<evidence type="ECO:0000313" key="6">
    <source>
        <dbReference type="EMBL" id="ORZ18545.1"/>
    </source>
</evidence>
<feature type="compositionally biased region" description="Polar residues" evidence="4">
    <location>
        <begin position="48"/>
        <end position="60"/>
    </location>
</feature>
<dbReference type="Pfam" id="PF05637">
    <property type="entry name" value="Glyco_transf_34"/>
    <property type="match status" value="1"/>
</dbReference>
<dbReference type="PANTHER" id="PTHR31306:SF4">
    <property type="entry name" value="ALPHA-1,2-GALACTOSYLTRANSFERASE"/>
    <property type="match status" value="1"/>
</dbReference>
<gene>
    <name evidence="6" type="ORF">BCR42DRAFT_411124</name>
</gene>
<dbReference type="OrthoDB" id="205108at2759"/>
<dbReference type="InterPro" id="IPR029044">
    <property type="entry name" value="Nucleotide-diphossugar_trans"/>
</dbReference>
<evidence type="ECO:0000256" key="4">
    <source>
        <dbReference type="SAM" id="MobiDB-lite"/>
    </source>
</evidence>
<protein>
    <submittedName>
        <fullName evidence="6">Galactosyl transferase GMA12/MNN10 family-domain-containing protein</fullName>
    </submittedName>
</protein>
<organism evidence="6 7">
    <name type="scientific">Absidia repens</name>
    <dbReference type="NCBI Taxonomy" id="90262"/>
    <lineage>
        <taxon>Eukaryota</taxon>
        <taxon>Fungi</taxon>
        <taxon>Fungi incertae sedis</taxon>
        <taxon>Mucoromycota</taxon>
        <taxon>Mucoromycotina</taxon>
        <taxon>Mucoromycetes</taxon>
        <taxon>Mucorales</taxon>
        <taxon>Cunninghamellaceae</taxon>
        <taxon>Absidia</taxon>
    </lineage>
</organism>